<evidence type="ECO:0000256" key="3">
    <source>
        <dbReference type="ARBA" id="ARBA00009759"/>
    </source>
</evidence>
<evidence type="ECO:0000256" key="4">
    <source>
        <dbReference type="ARBA" id="ARBA00022723"/>
    </source>
</evidence>
<name>A0A378XGJ3_9BURK</name>
<dbReference type="SUPFAM" id="SSF56655">
    <property type="entry name" value="Carbohydrate phosphatase"/>
    <property type="match status" value="1"/>
</dbReference>
<dbReference type="GO" id="GO:0046872">
    <property type="term" value="F:metal ion binding"/>
    <property type="evidence" value="ECO:0007669"/>
    <property type="project" value="UniProtKB-KW"/>
</dbReference>
<dbReference type="Proteomes" id="UP000254603">
    <property type="component" value="Unassembled WGS sequence"/>
</dbReference>
<dbReference type="InterPro" id="IPR000760">
    <property type="entry name" value="Inositol_monophosphatase-like"/>
</dbReference>
<dbReference type="RefSeq" id="WP_018575305.1">
    <property type="nucleotide sequence ID" value="NZ_CP065725.1"/>
</dbReference>
<evidence type="ECO:0000313" key="12">
    <source>
        <dbReference type="Proteomes" id="UP000594903"/>
    </source>
</evidence>
<evidence type="ECO:0000256" key="1">
    <source>
        <dbReference type="ARBA" id="ARBA00001033"/>
    </source>
</evidence>
<dbReference type="AlphaFoldDB" id="A0A378XGJ3"/>
<reference evidence="10 11" key="1">
    <citation type="submission" date="2018-06" db="EMBL/GenBank/DDBJ databases">
        <authorList>
            <consortium name="Pathogen Informatics"/>
            <person name="Doyle S."/>
        </authorList>
    </citation>
    <scope>NUCLEOTIDE SEQUENCE [LARGE SCALE GENOMIC DNA]</scope>
    <source>
        <strain evidence="10 11">NCTC11997</strain>
    </source>
</reference>
<dbReference type="GO" id="GO:0006020">
    <property type="term" value="P:inositol metabolic process"/>
    <property type="evidence" value="ECO:0007669"/>
    <property type="project" value="TreeGrafter"/>
</dbReference>
<evidence type="ECO:0000313" key="10">
    <source>
        <dbReference type="EMBL" id="SUA56528.1"/>
    </source>
</evidence>
<feature type="binding site" evidence="7">
    <location>
        <position position="234"/>
    </location>
    <ligand>
        <name>Mg(2+)</name>
        <dbReference type="ChEBI" id="CHEBI:18420"/>
        <label>1</label>
        <note>catalytic</note>
    </ligand>
</feature>
<feature type="binding site" evidence="7">
    <location>
        <position position="95"/>
    </location>
    <ligand>
        <name>Mg(2+)</name>
        <dbReference type="ChEBI" id="CHEBI:18420"/>
        <label>1</label>
        <note>catalytic</note>
    </ligand>
</feature>
<keyword evidence="4 7" id="KW-0479">Metal-binding</keyword>
<dbReference type="Gene3D" id="3.30.540.10">
    <property type="entry name" value="Fructose-1,6-Bisphosphatase, subunit A, domain 1"/>
    <property type="match status" value="1"/>
</dbReference>
<dbReference type="InterPro" id="IPR022337">
    <property type="entry name" value="Inositol_monophosphatase_SuhB"/>
</dbReference>
<reference evidence="9 12" key="2">
    <citation type="submission" date="2020-12" db="EMBL/GenBank/DDBJ databases">
        <title>FDA dAtabase for Regulatory Grade micrObial Sequences (FDA-ARGOS): Supporting development and validation of Infectious Disease Dx tests.</title>
        <authorList>
            <person name="Sproer C."/>
            <person name="Gronow S."/>
            <person name="Severitt S."/>
            <person name="Schroder I."/>
            <person name="Tallon L."/>
            <person name="Sadzewicz L."/>
            <person name="Zhao X."/>
            <person name="Boylan J."/>
            <person name="Ott S."/>
            <person name="Bowen H."/>
            <person name="Vavikolanu K."/>
            <person name="Mehta A."/>
            <person name="Aluvathingal J."/>
            <person name="Nadendla S."/>
            <person name="Lowell S."/>
            <person name="Myers T."/>
            <person name="Yan Y."/>
            <person name="Sichtig H."/>
        </authorList>
    </citation>
    <scope>NUCLEOTIDE SEQUENCE [LARGE SCALE GENOMIC DNA]</scope>
    <source>
        <strain evidence="9 12">FDAARGOS_872</strain>
    </source>
</reference>
<dbReference type="Pfam" id="PF00459">
    <property type="entry name" value="Inositol_P"/>
    <property type="match status" value="1"/>
</dbReference>
<dbReference type="InterPro" id="IPR020583">
    <property type="entry name" value="Inositol_monoP_metal-BS"/>
</dbReference>
<keyword evidence="12" id="KW-1185">Reference proteome</keyword>
<comment type="similarity">
    <text evidence="3 8">Belongs to the inositol monophosphatase superfamily.</text>
</comment>
<evidence type="ECO:0000256" key="2">
    <source>
        <dbReference type="ARBA" id="ARBA00001946"/>
    </source>
</evidence>
<comment type="catalytic activity">
    <reaction evidence="1 8">
        <text>a myo-inositol phosphate + H2O = myo-inositol + phosphate</text>
        <dbReference type="Rhea" id="RHEA:24056"/>
        <dbReference type="ChEBI" id="CHEBI:15377"/>
        <dbReference type="ChEBI" id="CHEBI:17268"/>
        <dbReference type="ChEBI" id="CHEBI:43474"/>
        <dbReference type="ChEBI" id="CHEBI:84139"/>
        <dbReference type="EC" id="3.1.3.25"/>
    </reaction>
</comment>
<dbReference type="CDD" id="cd01639">
    <property type="entry name" value="IMPase"/>
    <property type="match status" value="1"/>
</dbReference>
<evidence type="ECO:0000313" key="9">
    <source>
        <dbReference type="EMBL" id="QPT39518.1"/>
    </source>
</evidence>
<dbReference type="PANTHER" id="PTHR20854:SF4">
    <property type="entry name" value="INOSITOL-1-MONOPHOSPHATASE-RELATED"/>
    <property type="match status" value="1"/>
</dbReference>
<dbReference type="PROSITE" id="PS00629">
    <property type="entry name" value="IMP_1"/>
    <property type="match status" value="1"/>
</dbReference>
<dbReference type="PRINTS" id="PR00377">
    <property type="entry name" value="IMPHPHTASES"/>
</dbReference>
<dbReference type="EMBL" id="UGSB01000001">
    <property type="protein sequence ID" value="SUA56528.1"/>
    <property type="molecule type" value="Genomic_DNA"/>
</dbReference>
<gene>
    <name evidence="10" type="primary">suhB_1</name>
    <name evidence="9" type="ORF">I6G29_10210</name>
    <name evidence="10" type="ORF">NCTC11997_02111</name>
</gene>
<keyword evidence="5 8" id="KW-0378">Hydrolase</keyword>
<dbReference type="Proteomes" id="UP000594903">
    <property type="component" value="Chromosome"/>
</dbReference>
<protein>
    <recommendedName>
        <fullName evidence="8">Inositol-1-monophosphatase</fullName>
        <ecNumber evidence="8">3.1.3.25</ecNumber>
    </recommendedName>
</protein>
<feature type="binding site" evidence="7">
    <location>
        <position position="92"/>
    </location>
    <ligand>
        <name>Mg(2+)</name>
        <dbReference type="ChEBI" id="CHEBI:18420"/>
        <label>1</label>
        <note>catalytic</note>
    </ligand>
</feature>
<feature type="binding site" evidence="7">
    <location>
        <position position="94"/>
    </location>
    <ligand>
        <name>Mg(2+)</name>
        <dbReference type="ChEBI" id="CHEBI:18420"/>
        <label>1</label>
        <note>catalytic</note>
    </ligand>
</feature>
<dbReference type="GO" id="GO:0007165">
    <property type="term" value="P:signal transduction"/>
    <property type="evidence" value="ECO:0007669"/>
    <property type="project" value="TreeGrafter"/>
</dbReference>
<dbReference type="PANTHER" id="PTHR20854">
    <property type="entry name" value="INOSITOL MONOPHOSPHATASE"/>
    <property type="match status" value="1"/>
</dbReference>
<dbReference type="GO" id="GO:0046854">
    <property type="term" value="P:phosphatidylinositol phosphate biosynthetic process"/>
    <property type="evidence" value="ECO:0007669"/>
    <property type="project" value="InterPro"/>
</dbReference>
<sequence>MQDIKVDFYHALEAATTAAKEAASILTVYAKDRSKLSIDHKSQNDLVSQADRDAEQAILQIMREKTPDIAIVAEESGTSSDLDQAQLAWFIDPLDGTTNFLHGIPHYAVSIGLVARAGTVLIPNTEPLAVNTPIIGVVYDPNRQEMFSAIHQDGCFLNGQRVNTSQSRHLEDSLLATGVPFRDFSFEESYMRGFNEAIHHTRGIRRLGAAALDLAWVACGRFDGYWEMGLAPYDVCAGTLLVREAGGIVEDIYEQEDWPRGGNIIASNKHIATAFGEMIRQQL</sequence>
<dbReference type="InterPro" id="IPR033942">
    <property type="entry name" value="IMPase"/>
</dbReference>
<dbReference type="InterPro" id="IPR020550">
    <property type="entry name" value="Inositol_monophosphatase_CS"/>
</dbReference>
<proteinExistence type="inferred from homology"/>
<dbReference type="GO" id="GO:0008934">
    <property type="term" value="F:inositol monophosphate 1-phosphatase activity"/>
    <property type="evidence" value="ECO:0007669"/>
    <property type="project" value="InterPro"/>
</dbReference>
<dbReference type="STRING" id="1122619.GCA_000373745_02121"/>
<evidence type="ECO:0000256" key="5">
    <source>
        <dbReference type="ARBA" id="ARBA00022801"/>
    </source>
</evidence>
<dbReference type="FunFam" id="3.30.540.10:FF:000003">
    <property type="entry name" value="Inositol-1-monophosphatase"/>
    <property type="match status" value="1"/>
</dbReference>
<evidence type="ECO:0000313" key="11">
    <source>
        <dbReference type="Proteomes" id="UP000254603"/>
    </source>
</evidence>
<keyword evidence="6 7" id="KW-0460">Magnesium</keyword>
<evidence type="ECO:0000256" key="7">
    <source>
        <dbReference type="PIRSR" id="PIRSR600760-2"/>
    </source>
</evidence>
<dbReference type="PROSITE" id="PS00630">
    <property type="entry name" value="IMP_2"/>
    <property type="match status" value="1"/>
</dbReference>
<dbReference type="PRINTS" id="PR01959">
    <property type="entry name" value="SBIMPHPHTASE"/>
</dbReference>
<dbReference type="EMBL" id="CP065725">
    <property type="protein sequence ID" value="QPT39518.1"/>
    <property type="molecule type" value="Genomic_DNA"/>
</dbReference>
<dbReference type="EC" id="3.1.3.25" evidence="8"/>
<organism evidence="10 11">
    <name type="scientific">Oligella ureolytica</name>
    <dbReference type="NCBI Taxonomy" id="90244"/>
    <lineage>
        <taxon>Bacteria</taxon>
        <taxon>Pseudomonadati</taxon>
        <taxon>Pseudomonadota</taxon>
        <taxon>Betaproteobacteria</taxon>
        <taxon>Burkholderiales</taxon>
        <taxon>Alcaligenaceae</taxon>
        <taxon>Oligella</taxon>
    </lineage>
</organism>
<evidence type="ECO:0000256" key="8">
    <source>
        <dbReference type="RuleBase" id="RU364068"/>
    </source>
</evidence>
<evidence type="ECO:0000256" key="6">
    <source>
        <dbReference type="ARBA" id="ARBA00022842"/>
    </source>
</evidence>
<comment type="cofactor">
    <cofactor evidence="2 7 8">
        <name>Mg(2+)</name>
        <dbReference type="ChEBI" id="CHEBI:18420"/>
    </cofactor>
</comment>
<feature type="binding site" evidence="7">
    <location>
        <position position="74"/>
    </location>
    <ligand>
        <name>Mg(2+)</name>
        <dbReference type="ChEBI" id="CHEBI:18420"/>
        <label>1</label>
        <note>catalytic</note>
    </ligand>
</feature>
<dbReference type="OrthoDB" id="9785695at2"/>
<dbReference type="Gene3D" id="3.40.190.80">
    <property type="match status" value="1"/>
</dbReference>
<accession>A0A378XGJ3</accession>